<evidence type="ECO:0000313" key="13">
    <source>
        <dbReference type="Proteomes" id="UP000094741"/>
    </source>
</evidence>
<dbReference type="GO" id="GO:0004146">
    <property type="term" value="F:dihydrofolate reductase activity"/>
    <property type="evidence" value="ECO:0007669"/>
    <property type="project" value="UniProtKB-EC"/>
</dbReference>
<dbReference type="InterPro" id="IPR002347">
    <property type="entry name" value="SDR_fam"/>
</dbReference>
<dbReference type="AlphaFoldDB" id="A0A1E5BG11"/>
<evidence type="ECO:0000256" key="11">
    <source>
        <dbReference type="ARBA" id="ARBA00049376"/>
    </source>
</evidence>
<keyword evidence="2" id="KW-0554">One-carbon metabolism</keyword>
<dbReference type="SUPFAM" id="SSF51735">
    <property type="entry name" value="NAD(P)-binding Rossmann-fold domains"/>
    <property type="match status" value="1"/>
</dbReference>
<dbReference type="Pfam" id="PF13561">
    <property type="entry name" value="adh_short_C2"/>
    <property type="match status" value="1"/>
</dbReference>
<keyword evidence="3" id="KW-0521">NADP</keyword>
<evidence type="ECO:0000256" key="3">
    <source>
        <dbReference type="ARBA" id="ARBA00022857"/>
    </source>
</evidence>
<evidence type="ECO:0000256" key="4">
    <source>
        <dbReference type="ARBA" id="ARBA00023002"/>
    </source>
</evidence>
<evidence type="ECO:0000256" key="8">
    <source>
        <dbReference type="ARBA" id="ARBA00039631"/>
    </source>
</evidence>
<dbReference type="Gene3D" id="3.40.50.720">
    <property type="entry name" value="NAD(P)-binding Rossmann-like Domain"/>
    <property type="match status" value="1"/>
</dbReference>
<dbReference type="InterPro" id="IPR036291">
    <property type="entry name" value="NAD(P)-bd_dom_sf"/>
</dbReference>
<dbReference type="EMBL" id="AJYQ02000085">
    <property type="protein sequence ID" value="OEE34809.1"/>
    <property type="molecule type" value="Genomic_DNA"/>
</dbReference>
<dbReference type="eggNOG" id="COG1028">
    <property type="taxonomic scope" value="Bacteria"/>
</dbReference>
<dbReference type="EC" id="1.5.1.50" evidence="7"/>
<evidence type="ECO:0000256" key="10">
    <source>
        <dbReference type="ARBA" id="ARBA00048873"/>
    </source>
</evidence>
<comment type="function">
    <text evidence="5">Catalyzes the reduction of dihydromonapterin to tetrahydromonapterin. Also has lower activity with dihydrofolate.</text>
</comment>
<evidence type="ECO:0000313" key="12">
    <source>
        <dbReference type="EMBL" id="OEE34809.1"/>
    </source>
</evidence>
<gene>
    <name evidence="12" type="ORF">A1QO_06325</name>
</gene>
<evidence type="ECO:0000256" key="1">
    <source>
        <dbReference type="ARBA" id="ARBA00012856"/>
    </source>
</evidence>
<evidence type="ECO:0000256" key="5">
    <source>
        <dbReference type="ARBA" id="ARBA00037508"/>
    </source>
</evidence>
<dbReference type="PROSITE" id="PS00061">
    <property type="entry name" value="ADH_SHORT"/>
    <property type="match status" value="1"/>
</dbReference>
<comment type="similarity">
    <text evidence="6">Belongs to the short-chain dehydrogenases/reductases (SDR) family. FolM subfamily.</text>
</comment>
<evidence type="ECO:0000256" key="6">
    <source>
        <dbReference type="ARBA" id="ARBA00038212"/>
    </source>
</evidence>
<dbReference type="PRINTS" id="PR00081">
    <property type="entry name" value="GDHRDH"/>
</dbReference>
<reference evidence="12 13" key="1">
    <citation type="journal article" date="2012" name="Science">
        <title>Ecological populations of bacteria act as socially cohesive units of antibiotic production and resistance.</title>
        <authorList>
            <person name="Cordero O.X."/>
            <person name="Wildschutte H."/>
            <person name="Kirkup B."/>
            <person name="Proehl S."/>
            <person name="Ngo L."/>
            <person name="Hussain F."/>
            <person name="Le Roux F."/>
            <person name="Mincer T."/>
            <person name="Polz M.F."/>
        </authorList>
    </citation>
    <scope>NUCLEOTIDE SEQUENCE [LARGE SCALE GENOMIC DNA]</scope>
    <source>
        <strain evidence="12 13">ZF-129</strain>
    </source>
</reference>
<dbReference type="PANTHER" id="PTHR43639">
    <property type="entry name" value="OXIDOREDUCTASE, SHORT-CHAIN DEHYDROGENASE/REDUCTASE FAMILY (AFU_ORTHOLOGUE AFUA_5G02870)"/>
    <property type="match status" value="1"/>
</dbReference>
<dbReference type="OrthoDB" id="9793499at2"/>
<name>A0A1E5BG11_9VIBR</name>
<organism evidence="12 13">
    <name type="scientific">Vibrio genomosp. F10 str. ZF-129</name>
    <dbReference type="NCBI Taxonomy" id="1187848"/>
    <lineage>
        <taxon>Bacteria</taxon>
        <taxon>Pseudomonadati</taxon>
        <taxon>Pseudomonadota</taxon>
        <taxon>Gammaproteobacteria</taxon>
        <taxon>Vibrionales</taxon>
        <taxon>Vibrionaceae</taxon>
        <taxon>Vibrio</taxon>
    </lineage>
</organism>
<protein>
    <recommendedName>
        <fullName evidence="8">Dihydromonapterin reductase</fullName>
        <ecNumber evidence="1">1.5.1.3</ecNumber>
        <ecNumber evidence="7">1.5.1.50</ecNumber>
    </recommendedName>
    <alternativeName>
        <fullName evidence="9">Dihydrofolate reductase</fullName>
    </alternativeName>
</protein>
<comment type="catalytic activity">
    <reaction evidence="10">
        <text>(6S)-5,6,7,8-tetrahydrofolate + NADP(+) = 7,8-dihydrofolate + NADPH + H(+)</text>
        <dbReference type="Rhea" id="RHEA:15009"/>
        <dbReference type="ChEBI" id="CHEBI:15378"/>
        <dbReference type="ChEBI" id="CHEBI:57451"/>
        <dbReference type="ChEBI" id="CHEBI:57453"/>
        <dbReference type="ChEBI" id="CHEBI:57783"/>
        <dbReference type="ChEBI" id="CHEBI:58349"/>
        <dbReference type="EC" id="1.5.1.3"/>
    </reaction>
</comment>
<dbReference type="STRING" id="1187848.A1QO_06325"/>
<dbReference type="GO" id="GO:0006730">
    <property type="term" value="P:one-carbon metabolic process"/>
    <property type="evidence" value="ECO:0007669"/>
    <property type="project" value="UniProtKB-KW"/>
</dbReference>
<evidence type="ECO:0000256" key="9">
    <source>
        <dbReference type="ARBA" id="ARBA00042299"/>
    </source>
</evidence>
<dbReference type="EC" id="1.5.1.3" evidence="1"/>
<evidence type="ECO:0000256" key="7">
    <source>
        <dbReference type="ARBA" id="ARBA00039145"/>
    </source>
</evidence>
<dbReference type="InterPro" id="IPR020904">
    <property type="entry name" value="Sc_DH/Rdtase_CS"/>
</dbReference>
<comment type="catalytic activity">
    <reaction evidence="11">
        <text>7,8-dihydromonapterin + NADPH + H(+) = 5,6,7,8-tetrahydromonapterin + NADP(+)</text>
        <dbReference type="Rhea" id="RHEA:34847"/>
        <dbReference type="ChEBI" id="CHEBI:15378"/>
        <dbReference type="ChEBI" id="CHEBI:57783"/>
        <dbReference type="ChEBI" id="CHEBI:58349"/>
        <dbReference type="ChEBI" id="CHEBI:71175"/>
        <dbReference type="ChEBI" id="CHEBI:71177"/>
        <dbReference type="EC" id="1.5.1.50"/>
    </reaction>
</comment>
<dbReference type="NCBIfam" id="NF005066">
    <property type="entry name" value="PRK06483.1"/>
    <property type="match status" value="1"/>
</dbReference>
<proteinExistence type="inferred from homology"/>
<dbReference type="Proteomes" id="UP000094741">
    <property type="component" value="Unassembled WGS sequence"/>
</dbReference>
<dbReference type="PANTHER" id="PTHR43639:SF6">
    <property type="entry name" value="DIHYDROMONAPTERIN REDUCTASE"/>
    <property type="match status" value="1"/>
</dbReference>
<comment type="caution">
    <text evidence="12">The sequence shown here is derived from an EMBL/GenBank/DDBJ whole genome shotgun (WGS) entry which is preliminary data.</text>
</comment>
<dbReference type="RefSeq" id="WP_017041507.1">
    <property type="nucleotide sequence ID" value="NZ_AJYQ02000085.1"/>
</dbReference>
<evidence type="ECO:0000256" key="2">
    <source>
        <dbReference type="ARBA" id="ARBA00022563"/>
    </source>
</evidence>
<sequence length="240" mass="26652">MNNAILVTGVGKRLGFALAQQLLTQGFQVIGTYRTEYKELDTLRDSGADLHRVDFYQQDSLDGFLVDIAQQYTTLRAIVHNASDWLPDDHVGPNNRINSADILHKMMTIHVSVPYQINLALKGLLSYEDSSSDIIHISDFVAEKGSKKHIAYAASKAALNNLTLSFSALLAPNIKVNTLSPALIKFNQHDTEQYKQKALKKALIPAEAGFEEIIDGVMFILSSHYMTGRNLQLDGGRHLK</sequence>
<keyword evidence="4" id="KW-0560">Oxidoreductase</keyword>
<accession>A0A1E5BG11</accession>